<dbReference type="EMBL" id="JAQOUE010000001">
    <property type="protein sequence ID" value="MDT7043232.1"/>
    <property type="molecule type" value="Genomic_DNA"/>
</dbReference>
<protein>
    <submittedName>
        <fullName evidence="1">Uncharacterized protein</fullName>
    </submittedName>
</protein>
<reference evidence="1 2" key="1">
    <citation type="journal article" date="2023" name="ISME J.">
        <title>Cultivation and genomic characterization of novel and ubiquitous marine nitrite-oxidizing bacteria from the Nitrospirales.</title>
        <authorList>
            <person name="Mueller A.J."/>
            <person name="Daebeler A."/>
            <person name="Herbold C.W."/>
            <person name="Kirkegaard R.H."/>
            <person name="Daims H."/>
        </authorList>
    </citation>
    <scope>NUCLEOTIDE SEQUENCE [LARGE SCALE GENOMIC DNA]</scope>
    <source>
        <strain evidence="1 2">EB</strain>
    </source>
</reference>
<evidence type="ECO:0000313" key="2">
    <source>
        <dbReference type="Proteomes" id="UP001250932"/>
    </source>
</evidence>
<sequence length="221" mass="24714">MGPLKYIVRRILWKELGAIVLICGFWVSPVLAIDVDLTLEQAHQILAAARGPMEKASSNEEMFKIIQLADKATRVGDDPAIQPCGTSAVLRTKTYWFEYFGREEGRRSKVAQTEVRMPESKVQEILTMPNLEIELGLCGQEEFFAEGAEVALQQGSKNIMPIDKGNPSRGRKIPGSDMDFVSRFSARFSYQDLDPKAPTKIVVFFPDGKLISLDVDFAKIK</sequence>
<accession>A0ABU3KA58</accession>
<gene>
    <name evidence="1" type="ORF">PPG34_12800</name>
</gene>
<name>A0ABU3KA58_9BACT</name>
<proteinExistence type="predicted"/>
<comment type="caution">
    <text evidence="1">The sequence shown here is derived from an EMBL/GenBank/DDBJ whole genome shotgun (WGS) entry which is preliminary data.</text>
</comment>
<dbReference type="Proteomes" id="UP001250932">
    <property type="component" value="Unassembled WGS sequence"/>
</dbReference>
<dbReference type="RefSeq" id="WP_313833758.1">
    <property type="nucleotide sequence ID" value="NZ_JAQOUE010000001.1"/>
</dbReference>
<keyword evidence="2" id="KW-1185">Reference proteome</keyword>
<organism evidence="1 2">
    <name type="scientific">Candidatus Nitronereus thalassa</name>
    <dbReference type="NCBI Taxonomy" id="3020898"/>
    <lineage>
        <taxon>Bacteria</taxon>
        <taxon>Pseudomonadati</taxon>
        <taxon>Nitrospirota</taxon>
        <taxon>Nitrospiria</taxon>
        <taxon>Nitrospirales</taxon>
        <taxon>Nitrospiraceae</taxon>
        <taxon>Candidatus Nitronereus</taxon>
    </lineage>
</organism>
<evidence type="ECO:0000313" key="1">
    <source>
        <dbReference type="EMBL" id="MDT7043232.1"/>
    </source>
</evidence>